<reference evidence="3 4" key="2">
    <citation type="submission" date="2019-02" db="EMBL/GenBank/DDBJ databases">
        <title>Draft Genome Sequences of Six Type Strains of the Genus Massilia.</title>
        <authorList>
            <person name="Miess H."/>
            <person name="Frediansyhah A."/>
            <person name="Gross H."/>
        </authorList>
    </citation>
    <scope>NUCLEOTIDE SEQUENCE [LARGE SCALE GENOMIC DNA]</scope>
    <source>
        <strain evidence="3 4">DSM 17472</strain>
    </source>
</reference>
<dbReference type="Pfam" id="PF02148">
    <property type="entry name" value="zf-UBP"/>
    <property type="match status" value="1"/>
</dbReference>
<dbReference type="Proteomes" id="UP000292307">
    <property type="component" value="Chromosome"/>
</dbReference>
<dbReference type="EMBL" id="CP036401">
    <property type="protein sequence ID" value="QBI02213.1"/>
    <property type="molecule type" value="Genomic_DNA"/>
</dbReference>
<dbReference type="AlphaFoldDB" id="A0A411WZU1"/>
<evidence type="ECO:0000313" key="3">
    <source>
        <dbReference type="EMBL" id="QBI02213.1"/>
    </source>
</evidence>
<evidence type="ECO:0000313" key="2">
    <source>
        <dbReference type="EMBL" id="GGY59641.1"/>
    </source>
</evidence>
<dbReference type="InterPro" id="IPR001607">
    <property type="entry name" value="Znf_UBP"/>
</dbReference>
<dbReference type="GO" id="GO:0008270">
    <property type="term" value="F:zinc ion binding"/>
    <property type="evidence" value="ECO:0007669"/>
    <property type="project" value="InterPro"/>
</dbReference>
<dbReference type="OrthoDB" id="120315at2"/>
<gene>
    <name evidence="3" type="ORF">EYF70_16160</name>
    <name evidence="2" type="ORF">GCM10007387_47680</name>
</gene>
<evidence type="ECO:0000313" key="5">
    <source>
        <dbReference type="Proteomes" id="UP000628442"/>
    </source>
</evidence>
<dbReference type="EMBL" id="BMWV01000013">
    <property type="protein sequence ID" value="GGY59641.1"/>
    <property type="molecule type" value="Genomic_DNA"/>
</dbReference>
<feature type="domain" description="UBP-type" evidence="1">
    <location>
        <begin position="3"/>
        <end position="88"/>
    </location>
</feature>
<reference evidence="2" key="1">
    <citation type="journal article" date="2014" name="Int. J. Syst. Evol. Microbiol.">
        <title>Complete genome sequence of Corynebacterium casei LMG S-19264T (=DSM 44701T), isolated from a smear-ripened cheese.</title>
        <authorList>
            <consortium name="US DOE Joint Genome Institute (JGI-PGF)"/>
            <person name="Walter F."/>
            <person name="Albersmeier A."/>
            <person name="Kalinowski J."/>
            <person name="Ruckert C."/>
        </authorList>
    </citation>
    <scope>NUCLEOTIDE SEQUENCE</scope>
    <source>
        <strain evidence="2">KCTC 12343</strain>
    </source>
</reference>
<accession>A0A411WZU1</accession>
<organism evidence="2 5">
    <name type="scientific">Pseudoduganella albidiflava</name>
    <dbReference type="NCBI Taxonomy" id="321983"/>
    <lineage>
        <taxon>Bacteria</taxon>
        <taxon>Pseudomonadati</taxon>
        <taxon>Pseudomonadota</taxon>
        <taxon>Betaproteobacteria</taxon>
        <taxon>Burkholderiales</taxon>
        <taxon>Oxalobacteraceae</taxon>
        <taxon>Telluria group</taxon>
        <taxon>Pseudoduganella</taxon>
    </lineage>
</organism>
<evidence type="ECO:0000313" key="4">
    <source>
        <dbReference type="Proteomes" id="UP000292307"/>
    </source>
</evidence>
<dbReference type="RefSeq" id="WP_131146328.1">
    <property type="nucleotide sequence ID" value="NZ_BMWV01000013.1"/>
</dbReference>
<name>A0A411WZU1_9BURK</name>
<dbReference type="Gene3D" id="3.30.40.10">
    <property type="entry name" value="Zinc/RING finger domain, C3HC4 (zinc finger)"/>
    <property type="match status" value="1"/>
</dbReference>
<proteinExistence type="predicted"/>
<sequence length="88" mass="10243">MSDQCEHFSQIHTHAPRTDGCEECLKTGDTWVHLRTCLVCGHVGCCDQSKNRHATRHFHATRHAMMRSQQPGETWGWCYVDQRMFDPI</sequence>
<dbReference type="SUPFAM" id="SSF57850">
    <property type="entry name" value="RING/U-box"/>
    <property type="match status" value="1"/>
</dbReference>
<dbReference type="PROSITE" id="PS50271">
    <property type="entry name" value="ZF_UBP"/>
    <property type="match status" value="1"/>
</dbReference>
<evidence type="ECO:0000259" key="1">
    <source>
        <dbReference type="PROSITE" id="PS50271"/>
    </source>
</evidence>
<dbReference type="InterPro" id="IPR013083">
    <property type="entry name" value="Znf_RING/FYVE/PHD"/>
</dbReference>
<dbReference type="Proteomes" id="UP000628442">
    <property type="component" value="Unassembled WGS sequence"/>
</dbReference>
<reference evidence="2" key="3">
    <citation type="submission" date="2022-12" db="EMBL/GenBank/DDBJ databases">
        <authorList>
            <person name="Sun Q."/>
            <person name="Kim S."/>
        </authorList>
    </citation>
    <scope>NUCLEOTIDE SEQUENCE</scope>
    <source>
        <strain evidence="2">KCTC 12343</strain>
    </source>
</reference>
<protein>
    <recommendedName>
        <fullName evidence="1">UBP-type domain-containing protein</fullName>
    </recommendedName>
</protein>
<keyword evidence="4" id="KW-1185">Reference proteome</keyword>